<feature type="region of interest" description="Disordered" evidence="1">
    <location>
        <begin position="118"/>
        <end position="139"/>
    </location>
</feature>
<dbReference type="RefSeq" id="XP_023569612.1">
    <property type="nucleotide sequence ID" value="XM_023713844.1"/>
</dbReference>
<organism evidence="2 3">
    <name type="scientific">Octodon degus</name>
    <name type="common">Degu</name>
    <name type="synonym">Sciurus degus</name>
    <dbReference type="NCBI Taxonomy" id="10160"/>
    <lineage>
        <taxon>Eukaryota</taxon>
        <taxon>Metazoa</taxon>
        <taxon>Chordata</taxon>
        <taxon>Craniata</taxon>
        <taxon>Vertebrata</taxon>
        <taxon>Euteleostomi</taxon>
        <taxon>Mammalia</taxon>
        <taxon>Eutheria</taxon>
        <taxon>Euarchontoglires</taxon>
        <taxon>Glires</taxon>
        <taxon>Rodentia</taxon>
        <taxon>Hystricomorpha</taxon>
        <taxon>Octodontidae</taxon>
        <taxon>Octodon</taxon>
    </lineage>
</organism>
<dbReference type="InParanoid" id="A0A6P6EBZ8"/>
<dbReference type="OrthoDB" id="10614621at2759"/>
<proteinExistence type="predicted"/>
<reference evidence="3" key="1">
    <citation type="submission" date="2025-08" db="UniProtKB">
        <authorList>
            <consortium name="RefSeq"/>
        </authorList>
    </citation>
    <scope>IDENTIFICATION</scope>
</reference>
<dbReference type="AlphaFoldDB" id="A0A6P6EBZ8"/>
<gene>
    <name evidence="3" type="primary">LOC111816433</name>
</gene>
<feature type="region of interest" description="Disordered" evidence="1">
    <location>
        <begin position="1"/>
        <end position="92"/>
    </location>
</feature>
<feature type="compositionally biased region" description="Pro residues" evidence="1">
    <location>
        <begin position="171"/>
        <end position="186"/>
    </location>
</feature>
<evidence type="ECO:0000313" key="3">
    <source>
        <dbReference type="RefSeq" id="XP_023569612.1"/>
    </source>
</evidence>
<name>A0A6P6EBZ8_OCTDE</name>
<feature type="region of interest" description="Disordered" evidence="1">
    <location>
        <begin position="157"/>
        <end position="186"/>
    </location>
</feature>
<dbReference type="GeneID" id="111816433"/>
<dbReference type="Proteomes" id="UP000515203">
    <property type="component" value="Unplaced"/>
</dbReference>
<sequence>MEAASGRTIAQNGSQGHHEPPNCNQRAALCGAKRKLCSPGTPKTAGGSGSNRNRNSAGPPPPSAAQRGGEERAGHDPAWGSQGGRDCLSPRWRGRLRATGGARSSSTRICGACASAQRPDCTTRAGPLPGAREPGRAPWRFRGSGWAGELIGRPARCWAHPPHGPRVQPGQPEPGSLPPPKACSGQ</sequence>
<evidence type="ECO:0000313" key="2">
    <source>
        <dbReference type="Proteomes" id="UP000515203"/>
    </source>
</evidence>
<keyword evidence="2" id="KW-1185">Reference proteome</keyword>
<dbReference type="CTD" id="101928120"/>
<protein>
    <submittedName>
        <fullName evidence="3">Uncharacterized protein LOC111816433</fullName>
    </submittedName>
</protein>
<evidence type="ECO:0000256" key="1">
    <source>
        <dbReference type="SAM" id="MobiDB-lite"/>
    </source>
</evidence>
<accession>A0A6P6EBZ8</accession>